<dbReference type="Pfam" id="PF13681">
    <property type="entry name" value="PilX"/>
    <property type="match status" value="1"/>
</dbReference>
<keyword evidence="4" id="KW-1185">Reference proteome</keyword>
<name>A0A514BWE4_9GAMM</name>
<sequence>MRAKGFRQSTQRGVALVMVLVLLLVVTLLGLASMRGVLLEERMSAALYDRSLMFQAAEAALREGEAVAADSRRGDYTATCGAGLCDVPNPDGADDWVDRWHQAAPPYVAAATVKSGDLEVQPEYFIEYIGLYPNWVGCDRSEPMQVGCMGPRYRVTARARAAGRSEVMLQSSFTSPE</sequence>
<organism evidence="3 4">
    <name type="scientific">Marilutibacter alkalisoli</name>
    <dbReference type="NCBI Taxonomy" id="2591633"/>
    <lineage>
        <taxon>Bacteria</taxon>
        <taxon>Pseudomonadati</taxon>
        <taxon>Pseudomonadota</taxon>
        <taxon>Gammaproteobacteria</taxon>
        <taxon>Lysobacterales</taxon>
        <taxon>Lysobacteraceae</taxon>
        <taxon>Marilutibacter</taxon>
    </lineage>
</organism>
<dbReference type="InterPro" id="IPR025205">
    <property type="entry name" value="PilX/PilW_C"/>
</dbReference>
<dbReference type="InterPro" id="IPR025746">
    <property type="entry name" value="PilX_N_dom"/>
</dbReference>
<dbReference type="Pfam" id="PF14341">
    <property type="entry name" value="PilX_N"/>
    <property type="match status" value="1"/>
</dbReference>
<dbReference type="KEGG" id="lyj:FKV23_04455"/>
<evidence type="ECO:0008006" key="5">
    <source>
        <dbReference type="Google" id="ProtNLM"/>
    </source>
</evidence>
<protein>
    <recommendedName>
        <fullName evidence="5">Pilus assembly protein</fullName>
    </recommendedName>
</protein>
<evidence type="ECO:0000259" key="2">
    <source>
        <dbReference type="Pfam" id="PF14341"/>
    </source>
</evidence>
<dbReference type="EMBL" id="CP041242">
    <property type="protein sequence ID" value="QDH71711.1"/>
    <property type="molecule type" value="Genomic_DNA"/>
</dbReference>
<feature type="domain" description="PilX/PilW C-terminal" evidence="1">
    <location>
        <begin position="81"/>
        <end position="174"/>
    </location>
</feature>
<feature type="domain" description="Type 4 fimbrial biogenesis protein PilX N-terminal" evidence="2">
    <location>
        <begin position="12"/>
        <end position="62"/>
    </location>
</feature>
<dbReference type="AlphaFoldDB" id="A0A514BWE4"/>
<reference evidence="3 4" key="1">
    <citation type="submission" date="2019-06" db="EMBL/GenBank/DDBJ databases">
        <title>Lysobacter alkalisoli sp. nov. isolated from saline-alkali soil.</title>
        <authorList>
            <person name="Sun J.-Q."/>
            <person name="Xu L."/>
        </authorList>
    </citation>
    <scope>NUCLEOTIDE SEQUENCE [LARGE SCALE GENOMIC DNA]</scope>
    <source>
        <strain evidence="3 4">SJ-36</strain>
    </source>
</reference>
<dbReference type="Proteomes" id="UP000317199">
    <property type="component" value="Chromosome"/>
</dbReference>
<dbReference type="OrthoDB" id="5801860at2"/>
<proteinExistence type="predicted"/>
<evidence type="ECO:0000259" key="1">
    <source>
        <dbReference type="Pfam" id="PF13681"/>
    </source>
</evidence>
<gene>
    <name evidence="3" type="ORF">FKV23_04455</name>
</gene>
<evidence type="ECO:0000313" key="4">
    <source>
        <dbReference type="Proteomes" id="UP000317199"/>
    </source>
</evidence>
<accession>A0A514BWE4</accession>
<evidence type="ECO:0000313" key="3">
    <source>
        <dbReference type="EMBL" id="QDH71711.1"/>
    </source>
</evidence>